<keyword evidence="5 12" id="KW-0812">Transmembrane</keyword>
<evidence type="ECO:0000256" key="10">
    <source>
        <dbReference type="ARBA" id="ARBA00023170"/>
    </source>
</evidence>
<evidence type="ECO:0000256" key="2">
    <source>
        <dbReference type="ARBA" id="ARBA00010663"/>
    </source>
</evidence>
<comment type="subcellular location">
    <subcellularLocation>
        <location evidence="1 12">Cell membrane</location>
        <topology evidence="1 12">Multi-pass membrane protein</topology>
    </subcellularLocation>
</comment>
<evidence type="ECO:0000256" key="6">
    <source>
        <dbReference type="ARBA" id="ARBA00022989"/>
    </source>
</evidence>
<accession>A0A8C6Q910</accession>
<feature type="transmembrane region" description="Helical" evidence="12">
    <location>
        <begin position="250"/>
        <end position="268"/>
    </location>
</feature>
<evidence type="ECO:0000256" key="9">
    <source>
        <dbReference type="ARBA" id="ARBA00023157"/>
    </source>
</evidence>
<dbReference type="Proteomes" id="UP000694381">
    <property type="component" value="Unassembled WGS sequence"/>
</dbReference>
<feature type="transmembrane region" description="Helical" evidence="12">
    <location>
        <begin position="6"/>
        <end position="32"/>
    </location>
</feature>
<protein>
    <recommendedName>
        <fullName evidence="12">Vomeronasal type-1 receptor</fullName>
    </recommendedName>
</protein>
<dbReference type="SUPFAM" id="SSF81321">
    <property type="entry name" value="Family A G protein-coupled receptor-like"/>
    <property type="match status" value="1"/>
</dbReference>
<dbReference type="Gene3D" id="1.20.1070.10">
    <property type="entry name" value="Rhodopsin 7-helix transmembrane proteins"/>
    <property type="match status" value="1"/>
</dbReference>
<keyword evidence="14" id="KW-1185">Reference proteome</keyword>
<organism evidence="13 14">
    <name type="scientific">Nannospalax galili</name>
    <name type="common">Northern Israeli blind subterranean mole rat</name>
    <name type="synonym">Spalax galili</name>
    <dbReference type="NCBI Taxonomy" id="1026970"/>
    <lineage>
        <taxon>Eukaryota</taxon>
        <taxon>Metazoa</taxon>
        <taxon>Chordata</taxon>
        <taxon>Craniata</taxon>
        <taxon>Vertebrata</taxon>
        <taxon>Euteleostomi</taxon>
        <taxon>Mammalia</taxon>
        <taxon>Eutheria</taxon>
        <taxon>Euarchontoglires</taxon>
        <taxon>Glires</taxon>
        <taxon>Rodentia</taxon>
        <taxon>Myomorpha</taxon>
        <taxon>Muroidea</taxon>
        <taxon>Spalacidae</taxon>
        <taxon>Spalacinae</taxon>
        <taxon>Nannospalax</taxon>
    </lineage>
</organism>
<dbReference type="GeneTree" id="ENSGT01030000234553"/>
<dbReference type="PANTHER" id="PTHR24062">
    <property type="entry name" value="VOMERONASAL TYPE-1 RECEPTOR"/>
    <property type="match status" value="1"/>
</dbReference>
<evidence type="ECO:0000256" key="12">
    <source>
        <dbReference type="RuleBase" id="RU364061"/>
    </source>
</evidence>
<keyword evidence="11 12" id="KW-0807">Transducer</keyword>
<dbReference type="Ensembl" id="ENSNGAT00000000566.1">
    <property type="protein sequence ID" value="ENSNGAP00000000555.1"/>
    <property type="gene ID" value="ENSNGAG00000000421.1"/>
</dbReference>
<feature type="transmembrane region" description="Helical" evidence="12">
    <location>
        <begin position="161"/>
        <end position="188"/>
    </location>
</feature>
<evidence type="ECO:0000313" key="14">
    <source>
        <dbReference type="Proteomes" id="UP000694381"/>
    </source>
</evidence>
<keyword evidence="10 12" id="KW-0675">Receptor</keyword>
<keyword evidence="3 12" id="KW-1003">Cell membrane</keyword>
<keyword evidence="7 12" id="KW-0297">G-protein coupled receptor</keyword>
<dbReference type="GO" id="GO:0016503">
    <property type="term" value="F:pheromone receptor activity"/>
    <property type="evidence" value="ECO:0007669"/>
    <property type="project" value="InterPro"/>
</dbReference>
<dbReference type="InterPro" id="IPR004072">
    <property type="entry name" value="Vmron_rcpt_1"/>
</dbReference>
<evidence type="ECO:0000256" key="5">
    <source>
        <dbReference type="ARBA" id="ARBA00022692"/>
    </source>
</evidence>
<keyword evidence="8 12" id="KW-0472">Membrane</keyword>
<dbReference type="GO" id="GO:0005886">
    <property type="term" value="C:plasma membrane"/>
    <property type="evidence" value="ECO:0007669"/>
    <property type="project" value="UniProtKB-SubCell"/>
</dbReference>
<evidence type="ECO:0000256" key="4">
    <source>
        <dbReference type="ARBA" id="ARBA00022507"/>
    </source>
</evidence>
<dbReference type="GO" id="GO:0019236">
    <property type="term" value="P:response to pheromone"/>
    <property type="evidence" value="ECO:0007669"/>
    <property type="project" value="UniProtKB-KW"/>
</dbReference>
<evidence type="ECO:0000256" key="8">
    <source>
        <dbReference type="ARBA" id="ARBA00023136"/>
    </source>
</evidence>
<evidence type="ECO:0000256" key="7">
    <source>
        <dbReference type="ARBA" id="ARBA00023040"/>
    </source>
</evidence>
<feature type="transmembrane region" description="Helical" evidence="12">
    <location>
        <begin position="44"/>
        <end position="69"/>
    </location>
</feature>
<sequence length="281" mass="31775">MVLNAIEITMFLLLTGFGTVGNISVFVNYMCASTVGNSKKSISFILIHVAFTNIIISSFGAGYHIVVYLERVARGLSICTSSLLTVVQAITISPRACVLGRLRLRSTQHVLLSLLFFWILNPLISMNLLHSIRNRSMNPSQLSKSDKYCYFKRDSQKINSIFLTLMVLRDAMLLSVMGGTSGYLILLLQKHHQRVLYLQNSKFLYTTPPELRAAHSVLLLMLCFLFFYWADCAISLYLTFSLKNDSLTMHLQEFMTLGYAVLSPFVLIHRDGHLAECWPAQ</sequence>
<keyword evidence="4 12" id="KW-0589">Pheromone response</keyword>
<reference evidence="13" key="2">
    <citation type="submission" date="2025-09" db="UniProtKB">
        <authorList>
            <consortium name="Ensembl"/>
        </authorList>
    </citation>
    <scope>IDENTIFICATION</scope>
</reference>
<evidence type="ECO:0000256" key="3">
    <source>
        <dbReference type="ARBA" id="ARBA00022475"/>
    </source>
</evidence>
<feature type="transmembrane region" description="Helical" evidence="12">
    <location>
        <begin position="217"/>
        <end position="238"/>
    </location>
</feature>
<keyword evidence="6 12" id="KW-1133">Transmembrane helix</keyword>
<dbReference type="GO" id="GO:0007606">
    <property type="term" value="P:sensory perception of chemical stimulus"/>
    <property type="evidence" value="ECO:0007669"/>
    <property type="project" value="UniProtKB-ARBA"/>
</dbReference>
<evidence type="ECO:0000256" key="1">
    <source>
        <dbReference type="ARBA" id="ARBA00004651"/>
    </source>
</evidence>
<dbReference type="FunFam" id="1.20.1070.10:FF:000051">
    <property type="entry name" value="Vomeronasal type-1 receptor"/>
    <property type="match status" value="1"/>
</dbReference>
<reference evidence="13" key="1">
    <citation type="submission" date="2025-08" db="UniProtKB">
        <authorList>
            <consortium name="Ensembl"/>
        </authorList>
    </citation>
    <scope>IDENTIFICATION</scope>
</reference>
<evidence type="ECO:0000313" key="13">
    <source>
        <dbReference type="Ensembl" id="ENSNGAP00000000555.1"/>
    </source>
</evidence>
<feature type="transmembrane region" description="Helical" evidence="12">
    <location>
        <begin position="110"/>
        <end position="129"/>
    </location>
</feature>
<keyword evidence="9" id="KW-1015">Disulfide bond</keyword>
<evidence type="ECO:0000256" key="11">
    <source>
        <dbReference type="ARBA" id="ARBA00023224"/>
    </source>
</evidence>
<proteinExistence type="inferred from homology"/>
<dbReference type="Pfam" id="PF03402">
    <property type="entry name" value="V1R"/>
    <property type="match status" value="1"/>
</dbReference>
<comment type="similarity">
    <text evidence="2 12">Belongs to the G-protein coupled receptor 1 family.</text>
</comment>
<feature type="transmembrane region" description="Helical" evidence="12">
    <location>
        <begin position="75"/>
        <end position="98"/>
    </location>
</feature>
<dbReference type="AlphaFoldDB" id="A0A8C6Q910"/>
<name>A0A8C6Q910_NANGA</name>